<dbReference type="AlphaFoldDB" id="A0A1G7SG14"/>
<name>A0A1G7SG14_CHIFI</name>
<dbReference type="InterPro" id="IPR018060">
    <property type="entry name" value="HTH_AraC"/>
</dbReference>
<dbReference type="RefSeq" id="WP_089833723.1">
    <property type="nucleotide sequence ID" value="NZ_FNBN01000003.1"/>
</dbReference>
<accession>A0A1G7SG14</accession>
<dbReference type="SMART" id="SM00342">
    <property type="entry name" value="HTH_ARAC"/>
    <property type="match status" value="1"/>
</dbReference>
<feature type="domain" description="HTH araC/xylS-type" evidence="1">
    <location>
        <begin position="158"/>
        <end position="262"/>
    </location>
</feature>
<gene>
    <name evidence="2" type="ORF">SAMN04488121_103860</name>
</gene>
<dbReference type="PROSITE" id="PS01124">
    <property type="entry name" value="HTH_ARAC_FAMILY_2"/>
    <property type="match status" value="1"/>
</dbReference>
<dbReference type="Gene3D" id="1.10.10.60">
    <property type="entry name" value="Homeodomain-like"/>
    <property type="match status" value="1"/>
</dbReference>
<evidence type="ECO:0000313" key="2">
    <source>
        <dbReference type="EMBL" id="SDG22006.1"/>
    </source>
</evidence>
<sequence>MEDIAGYNSYRVSVPQAFEDVFSHFYCAENKSDVVIEKTLLPSYQTIMIFNFGIPASFICKTGDQITVETCIVLGPIKHAFNYLLPPGAEILVCNFKDDAFFRFFGNAGITQEALHPDELLHEDCFTTLWSELRQISGNEKRIETILDFSKPYLRRRDKIAEQIAGSDRNTFSPIKEISQKNKLSERSVQTNHKKHFGYTSKEMYRYSRFLKAIEILQEISLGNTKIDWFEIIDRCGYYDQSQLIKDFNHYLHLSPSKYLKFQESICNPKH</sequence>
<keyword evidence="2" id="KW-0238">DNA-binding</keyword>
<organism evidence="2 3">
    <name type="scientific">Chitinophaga filiformis</name>
    <name type="common">Myxococcus filiformis</name>
    <name type="synonym">Flexibacter filiformis</name>
    <dbReference type="NCBI Taxonomy" id="104663"/>
    <lineage>
        <taxon>Bacteria</taxon>
        <taxon>Pseudomonadati</taxon>
        <taxon>Bacteroidota</taxon>
        <taxon>Chitinophagia</taxon>
        <taxon>Chitinophagales</taxon>
        <taxon>Chitinophagaceae</taxon>
        <taxon>Chitinophaga</taxon>
    </lineage>
</organism>
<dbReference type="Pfam" id="PF12833">
    <property type="entry name" value="HTH_18"/>
    <property type="match status" value="1"/>
</dbReference>
<dbReference type="OrthoDB" id="635259at2"/>
<evidence type="ECO:0000313" key="3">
    <source>
        <dbReference type="Proteomes" id="UP000199045"/>
    </source>
</evidence>
<dbReference type="EMBL" id="FNBN01000003">
    <property type="protein sequence ID" value="SDG22006.1"/>
    <property type="molecule type" value="Genomic_DNA"/>
</dbReference>
<dbReference type="GO" id="GO:0003700">
    <property type="term" value="F:DNA-binding transcription factor activity"/>
    <property type="evidence" value="ECO:0007669"/>
    <property type="project" value="InterPro"/>
</dbReference>
<dbReference type="GO" id="GO:0043565">
    <property type="term" value="F:sequence-specific DNA binding"/>
    <property type="evidence" value="ECO:0007669"/>
    <property type="project" value="InterPro"/>
</dbReference>
<protein>
    <submittedName>
        <fullName evidence="2">AraC-type DNA-binding protein</fullName>
    </submittedName>
</protein>
<dbReference type="STRING" id="104663.SAMN04488121_103860"/>
<reference evidence="2 3" key="1">
    <citation type="submission" date="2016-10" db="EMBL/GenBank/DDBJ databases">
        <authorList>
            <person name="de Groot N.N."/>
        </authorList>
    </citation>
    <scope>NUCLEOTIDE SEQUENCE [LARGE SCALE GENOMIC DNA]</scope>
    <source>
        <strain evidence="2 3">DSM 527</strain>
    </source>
</reference>
<dbReference type="Proteomes" id="UP000199045">
    <property type="component" value="Unassembled WGS sequence"/>
</dbReference>
<proteinExistence type="predicted"/>
<evidence type="ECO:0000259" key="1">
    <source>
        <dbReference type="PROSITE" id="PS01124"/>
    </source>
</evidence>